<sequence>MSPTLLTPARESETVADELTPAYYLRHDQLGAYVTSLLGRCTTVFDIKPTLTADLTHPERHDLMGGGVIEDGAHVTGTVIVQPGARIEAGARVVGPVLVCEGAVIAAGAYVRDHVVIGPRTQVGFGAEITRSLLGAAVFAKHACFIGDSVVGSGVNFGAFSSTTGLIASDGPVTEPAVKEITVTLGGRKYGTGQTKFGAVIGDGVTLSAGTVLCPGTLIGPGTVIYPRTQLGGFMPAGSRVR</sequence>
<dbReference type="InterPro" id="IPR050065">
    <property type="entry name" value="GlmU-like"/>
</dbReference>
<evidence type="ECO:0000256" key="3">
    <source>
        <dbReference type="ARBA" id="ARBA00023315"/>
    </source>
</evidence>
<evidence type="ECO:0000256" key="2">
    <source>
        <dbReference type="ARBA" id="ARBA00022737"/>
    </source>
</evidence>
<dbReference type="InterPro" id="IPR011004">
    <property type="entry name" value="Trimer_LpxA-like_sf"/>
</dbReference>
<dbReference type="InterPro" id="IPR018357">
    <property type="entry name" value="Hexapep_transf_CS"/>
</dbReference>
<name>A0A5P2DCT4_STRVZ</name>
<dbReference type="RefSeq" id="WP_150211752.1">
    <property type="nucleotide sequence ID" value="NZ_CP029190.1"/>
</dbReference>
<feature type="domain" description="Mannose-1-phosphate guanyltransferase C-terminal" evidence="4">
    <location>
        <begin position="93"/>
        <end position="210"/>
    </location>
</feature>
<dbReference type="Pfam" id="PF25087">
    <property type="entry name" value="GMPPB_C"/>
    <property type="match status" value="1"/>
</dbReference>
<keyword evidence="2" id="KW-0677">Repeat</keyword>
<accession>A0A5P2DCT4</accession>
<keyword evidence="3" id="KW-0012">Acyltransferase</keyword>
<evidence type="ECO:0000313" key="5">
    <source>
        <dbReference type="EMBL" id="QES52017.1"/>
    </source>
</evidence>
<dbReference type="GO" id="GO:0016746">
    <property type="term" value="F:acyltransferase activity"/>
    <property type="evidence" value="ECO:0007669"/>
    <property type="project" value="UniProtKB-KW"/>
</dbReference>
<dbReference type="Proteomes" id="UP000325211">
    <property type="component" value="Chromosome"/>
</dbReference>
<dbReference type="GO" id="GO:0016779">
    <property type="term" value="F:nucleotidyltransferase activity"/>
    <property type="evidence" value="ECO:0007669"/>
    <property type="project" value="UniProtKB-ARBA"/>
</dbReference>
<protein>
    <recommendedName>
        <fullName evidence="4">Mannose-1-phosphate guanyltransferase C-terminal domain-containing protein</fullName>
    </recommendedName>
</protein>
<dbReference type="InterPro" id="IPR056729">
    <property type="entry name" value="GMPPB_C"/>
</dbReference>
<proteinExistence type="predicted"/>
<dbReference type="AlphaFoldDB" id="A0A5P2DCT4"/>
<dbReference type="OrthoDB" id="9803036at2"/>
<dbReference type="PROSITE" id="PS00101">
    <property type="entry name" value="HEXAPEP_TRANSFERASES"/>
    <property type="match status" value="1"/>
</dbReference>
<dbReference type="PANTHER" id="PTHR43584">
    <property type="entry name" value="NUCLEOTIDYL TRANSFERASE"/>
    <property type="match status" value="1"/>
</dbReference>
<dbReference type="EMBL" id="CP029190">
    <property type="protein sequence ID" value="QES52017.1"/>
    <property type="molecule type" value="Genomic_DNA"/>
</dbReference>
<gene>
    <name evidence="5" type="ORF">DEJ50_33585</name>
</gene>
<organism evidence="5 6">
    <name type="scientific">Streptomyces venezuelae</name>
    <dbReference type="NCBI Taxonomy" id="54571"/>
    <lineage>
        <taxon>Bacteria</taxon>
        <taxon>Bacillati</taxon>
        <taxon>Actinomycetota</taxon>
        <taxon>Actinomycetes</taxon>
        <taxon>Kitasatosporales</taxon>
        <taxon>Streptomycetaceae</taxon>
        <taxon>Streptomyces</taxon>
    </lineage>
</organism>
<dbReference type="SUPFAM" id="SSF51161">
    <property type="entry name" value="Trimeric LpxA-like enzymes"/>
    <property type="match status" value="1"/>
</dbReference>
<dbReference type="Gene3D" id="2.160.10.10">
    <property type="entry name" value="Hexapeptide repeat proteins"/>
    <property type="match status" value="1"/>
</dbReference>
<evidence type="ECO:0000259" key="4">
    <source>
        <dbReference type="Pfam" id="PF25087"/>
    </source>
</evidence>
<keyword evidence="1" id="KW-0808">Transferase</keyword>
<evidence type="ECO:0000313" key="6">
    <source>
        <dbReference type="Proteomes" id="UP000325211"/>
    </source>
</evidence>
<evidence type="ECO:0000256" key="1">
    <source>
        <dbReference type="ARBA" id="ARBA00022679"/>
    </source>
</evidence>
<reference evidence="5 6" key="1">
    <citation type="submission" date="2018-05" db="EMBL/GenBank/DDBJ databases">
        <title>Streptomyces venezuelae.</title>
        <authorList>
            <person name="Kim W."/>
            <person name="Lee N."/>
            <person name="Cho B.-K."/>
        </authorList>
    </citation>
    <scope>NUCLEOTIDE SEQUENCE [LARGE SCALE GENOMIC DNA]</scope>
    <source>
        <strain evidence="5 6">ATCC 21782</strain>
    </source>
</reference>
<dbReference type="PANTHER" id="PTHR43584:SF8">
    <property type="entry name" value="N-ACETYLMURAMATE ALPHA-1-PHOSPHATE URIDYLYLTRANSFERASE"/>
    <property type="match status" value="1"/>
</dbReference>